<reference evidence="1" key="1">
    <citation type="submission" date="2023-03" db="UniProtKB">
        <authorList>
            <consortium name="EnsemblPlants"/>
        </authorList>
    </citation>
    <scope>IDENTIFICATION</scope>
</reference>
<name>A0A9I9EFV5_CUCME</name>
<sequence length="65" mass="7558">MLKTSTKTRATKQMIHPPTYKSRNVATIRVLTSKNLQFSIIWDCGINTLLQHMNTRQHSTQMDIK</sequence>
<dbReference type="EnsemblPlants" id="MELO3C033239.2.1">
    <property type="protein sequence ID" value="MELO3C033239.2.1"/>
    <property type="gene ID" value="MELO3C033239.2"/>
</dbReference>
<dbReference type="AlphaFoldDB" id="A0A9I9EFV5"/>
<protein>
    <submittedName>
        <fullName evidence="1">Uncharacterized protein</fullName>
    </submittedName>
</protein>
<accession>A0A9I9EFV5</accession>
<dbReference type="Gramene" id="MELO3C033239.2.1">
    <property type="protein sequence ID" value="MELO3C033239.2.1"/>
    <property type="gene ID" value="MELO3C033239.2"/>
</dbReference>
<proteinExistence type="predicted"/>
<organism evidence="1">
    <name type="scientific">Cucumis melo</name>
    <name type="common">Muskmelon</name>
    <dbReference type="NCBI Taxonomy" id="3656"/>
    <lineage>
        <taxon>Eukaryota</taxon>
        <taxon>Viridiplantae</taxon>
        <taxon>Streptophyta</taxon>
        <taxon>Embryophyta</taxon>
        <taxon>Tracheophyta</taxon>
        <taxon>Spermatophyta</taxon>
        <taxon>Magnoliopsida</taxon>
        <taxon>eudicotyledons</taxon>
        <taxon>Gunneridae</taxon>
        <taxon>Pentapetalae</taxon>
        <taxon>rosids</taxon>
        <taxon>fabids</taxon>
        <taxon>Cucurbitales</taxon>
        <taxon>Cucurbitaceae</taxon>
        <taxon>Benincaseae</taxon>
        <taxon>Cucumis</taxon>
    </lineage>
</organism>
<evidence type="ECO:0000313" key="1">
    <source>
        <dbReference type="EnsemblPlants" id="MELO3C033239.2.1"/>
    </source>
</evidence>